<dbReference type="AlphaFoldDB" id="A0A8T0FIC7"/>
<dbReference type="Proteomes" id="UP000807504">
    <property type="component" value="Unassembled WGS sequence"/>
</dbReference>
<proteinExistence type="predicted"/>
<evidence type="ECO:0000313" key="1">
    <source>
        <dbReference type="EMBL" id="KAF8790706.1"/>
    </source>
</evidence>
<protein>
    <submittedName>
        <fullName evidence="1">Uncharacterized protein</fullName>
    </submittedName>
</protein>
<gene>
    <name evidence="1" type="ORF">HNY73_005687</name>
</gene>
<reference evidence="1" key="1">
    <citation type="journal article" date="2020" name="bioRxiv">
        <title>Chromosome-level reference genome of the European wasp spider Argiope bruennichi: a resource for studies on range expansion and evolutionary adaptation.</title>
        <authorList>
            <person name="Sheffer M.M."/>
            <person name="Hoppe A."/>
            <person name="Krehenwinkel H."/>
            <person name="Uhl G."/>
            <person name="Kuss A.W."/>
            <person name="Jensen L."/>
            <person name="Jensen C."/>
            <person name="Gillespie R.G."/>
            <person name="Hoff K.J."/>
            <person name="Prost S."/>
        </authorList>
    </citation>
    <scope>NUCLEOTIDE SEQUENCE</scope>
</reference>
<name>A0A8T0FIC7_ARGBR</name>
<sequence>MLLEQLSTDSSDVCWSNETTPFPICGVTTFSDIAKNCVDSSHLDGQGTSSRFRTEVISFFLGWTTYLCPKRGVNHQYCFLGSMYMLSISTDGG</sequence>
<reference evidence="1" key="2">
    <citation type="submission" date="2020-06" db="EMBL/GenBank/DDBJ databases">
        <authorList>
            <person name="Sheffer M."/>
        </authorList>
    </citation>
    <scope>NUCLEOTIDE SEQUENCE</scope>
</reference>
<organism evidence="1 2">
    <name type="scientific">Argiope bruennichi</name>
    <name type="common">Wasp spider</name>
    <name type="synonym">Aranea bruennichi</name>
    <dbReference type="NCBI Taxonomy" id="94029"/>
    <lineage>
        <taxon>Eukaryota</taxon>
        <taxon>Metazoa</taxon>
        <taxon>Ecdysozoa</taxon>
        <taxon>Arthropoda</taxon>
        <taxon>Chelicerata</taxon>
        <taxon>Arachnida</taxon>
        <taxon>Araneae</taxon>
        <taxon>Araneomorphae</taxon>
        <taxon>Entelegynae</taxon>
        <taxon>Araneoidea</taxon>
        <taxon>Araneidae</taxon>
        <taxon>Argiope</taxon>
    </lineage>
</organism>
<dbReference type="EMBL" id="JABXBU010000011">
    <property type="protein sequence ID" value="KAF8790706.1"/>
    <property type="molecule type" value="Genomic_DNA"/>
</dbReference>
<keyword evidence="2" id="KW-1185">Reference proteome</keyword>
<accession>A0A8T0FIC7</accession>
<comment type="caution">
    <text evidence="1">The sequence shown here is derived from an EMBL/GenBank/DDBJ whole genome shotgun (WGS) entry which is preliminary data.</text>
</comment>
<evidence type="ECO:0000313" key="2">
    <source>
        <dbReference type="Proteomes" id="UP000807504"/>
    </source>
</evidence>